<protein>
    <submittedName>
        <fullName evidence="2">Uncharacterized protein</fullName>
    </submittedName>
</protein>
<dbReference type="HOGENOM" id="CLU_017400_0_0_1"/>
<dbReference type="AlphaFoldDB" id="A0A0D0AYI5"/>
<gene>
    <name evidence="2" type="ORF">GYMLUDRAFT_248354</name>
</gene>
<dbReference type="Proteomes" id="UP000053593">
    <property type="component" value="Unassembled WGS sequence"/>
</dbReference>
<feature type="compositionally biased region" description="Acidic residues" evidence="1">
    <location>
        <begin position="257"/>
        <end position="266"/>
    </location>
</feature>
<sequence>MRSLGNIAARGRTGQVVENGQWVILEVQLNNHQKAQKSLVDSQLGSLLNSLPKEKAKRVVSAATRLQKRYASIPDIDVRSKKKEIHTLLNDLRRDNKRSFLKDRSNRTEIHAEVIDTLACWIEQIWRVVYEHNVHFVKAHNALLYIANLILEIRDISGHGGGCKCSVVAIPVSVKIKSTSGKLIKQFSYSNIQSMDKVLLWMWRELFVSMSASGGRQARKKISEMLVDIEDTFGWKSLAKVLHGGYNALAWALDEDKDDDDDDDESLIFSDDSLGDESCLGSSSDSDTDASSPLSTSSTPDRCICSLHAHHWSSKVNKQRHHLCALVVSYLRTLFELNPSPNLYISIIELSDEPELTSIELLDTLSDTATSSSSAFASALAIYASEGDAREIVQLLDTHAHLLRPQDASSYQCSGGGGAGGADAGDGIPPPLHPIAFAAMMMGFPVPVPLNGGDIDENDPDTDEGGPFGFGGMGMGMGICMGMGGMGLLDMDPDDPDLDDVREELRPRLKERFEGWVEAAMKIKGGPGVLARVYMRMVSEEDPGKL</sequence>
<accession>A0A0D0AYI5</accession>
<keyword evidence="3" id="KW-1185">Reference proteome</keyword>
<evidence type="ECO:0000313" key="3">
    <source>
        <dbReference type="Proteomes" id="UP000053593"/>
    </source>
</evidence>
<evidence type="ECO:0000313" key="2">
    <source>
        <dbReference type="EMBL" id="KIK55750.1"/>
    </source>
</evidence>
<organism evidence="2 3">
    <name type="scientific">Collybiopsis luxurians FD-317 M1</name>
    <dbReference type="NCBI Taxonomy" id="944289"/>
    <lineage>
        <taxon>Eukaryota</taxon>
        <taxon>Fungi</taxon>
        <taxon>Dikarya</taxon>
        <taxon>Basidiomycota</taxon>
        <taxon>Agaricomycotina</taxon>
        <taxon>Agaricomycetes</taxon>
        <taxon>Agaricomycetidae</taxon>
        <taxon>Agaricales</taxon>
        <taxon>Marasmiineae</taxon>
        <taxon>Omphalotaceae</taxon>
        <taxon>Collybiopsis</taxon>
        <taxon>Collybiopsis luxurians</taxon>
    </lineage>
</organism>
<feature type="compositionally biased region" description="Low complexity" evidence="1">
    <location>
        <begin position="282"/>
        <end position="299"/>
    </location>
</feature>
<dbReference type="OrthoDB" id="2742205at2759"/>
<name>A0A0D0AYI5_9AGAR</name>
<dbReference type="EMBL" id="KN834803">
    <property type="protein sequence ID" value="KIK55750.1"/>
    <property type="molecule type" value="Genomic_DNA"/>
</dbReference>
<feature type="region of interest" description="Disordered" evidence="1">
    <location>
        <begin position="257"/>
        <end position="299"/>
    </location>
</feature>
<proteinExistence type="predicted"/>
<evidence type="ECO:0000256" key="1">
    <source>
        <dbReference type="SAM" id="MobiDB-lite"/>
    </source>
</evidence>
<reference evidence="2 3" key="1">
    <citation type="submission" date="2014-04" db="EMBL/GenBank/DDBJ databases">
        <title>Evolutionary Origins and Diversification of the Mycorrhizal Mutualists.</title>
        <authorList>
            <consortium name="DOE Joint Genome Institute"/>
            <consortium name="Mycorrhizal Genomics Consortium"/>
            <person name="Kohler A."/>
            <person name="Kuo A."/>
            <person name="Nagy L.G."/>
            <person name="Floudas D."/>
            <person name="Copeland A."/>
            <person name="Barry K.W."/>
            <person name="Cichocki N."/>
            <person name="Veneault-Fourrey C."/>
            <person name="LaButti K."/>
            <person name="Lindquist E.A."/>
            <person name="Lipzen A."/>
            <person name="Lundell T."/>
            <person name="Morin E."/>
            <person name="Murat C."/>
            <person name="Riley R."/>
            <person name="Ohm R."/>
            <person name="Sun H."/>
            <person name="Tunlid A."/>
            <person name="Henrissat B."/>
            <person name="Grigoriev I.V."/>
            <person name="Hibbett D.S."/>
            <person name="Martin F."/>
        </authorList>
    </citation>
    <scope>NUCLEOTIDE SEQUENCE [LARGE SCALE GENOMIC DNA]</scope>
    <source>
        <strain evidence="2 3">FD-317 M1</strain>
    </source>
</reference>